<organism evidence="1 2">
    <name type="scientific">Rhabditophanes sp. KR3021</name>
    <dbReference type="NCBI Taxonomy" id="114890"/>
    <lineage>
        <taxon>Eukaryota</taxon>
        <taxon>Metazoa</taxon>
        <taxon>Ecdysozoa</taxon>
        <taxon>Nematoda</taxon>
        <taxon>Chromadorea</taxon>
        <taxon>Rhabditida</taxon>
        <taxon>Tylenchina</taxon>
        <taxon>Panagrolaimomorpha</taxon>
        <taxon>Strongyloidoidea</taxon>
        <taxon>Alloionematidae</taxon>
        <taxon>Rhabditophanes</taxon>
    </lineage>
</organism>
<proteinExistence type="predicted"/>
<accession>A0AC35TNA1</accession>
<protein>
    <submittedName>
        <fullName evidence="2">Serpentine receptor class gamma</fullName>
    </submittedName>
</protein>
<evidence type="ECO:0000313" key="2">
    <source>
        <dbReference type="WBParaSite" id="RSKR_0000264050.1"/>
    </source>
</evidence>
<evidence type="ECO:0000313" key="1">
    <source>
        <dbReference type="Proteomes" id="UP000095286"/>
    </source>
</evidence>
<dbReference type="WBParaSite" id="RSKR_0000264050.1">
    <property type="protein sequence ID" value="RSKR_0000264050.1"/>
    <property type="gene ID" value="RSKR_0000264050"/>
</dbReference>
<name>A0AC35TNA1_9BILA</name>
<dbReference type="Proteomes" id="UP000095286">
    <property type="component" value="Unplaced"/>
</dbReference>
<reference evidence="2" key="1">
    <citation type="submission" date="2016-11" db="UniProtKB">
        <authorList>
            <consortium name="WormBaseParasite"/>
        </authorList>
    </citation>
    <scope>IDENTIFICATION</scope>
    <source>
        <strain evidence="2">KR3021</strain>
    </source>
</reference>
<sequence length="621" mass="72035">MTFYFDPKVIHTYYTCEARDYNGWTKEMEPNVILGCFYISIEVFFYILYIPALFALRSPELKQYNCYRLMFWIGLWDCGSLILSSYVTGYLTIRGDVFCTNPVLIYICGSIAMMEWCGYCALVCVLGFTRVMDIINPKLCDRLFDGSRLWIWISVCVIYSAYFPLFSRPVLYNSKYYAWFYSPYVGIEGDFSAKIEYVNFAHLSNNIGVITCLGTLYTLYLILFLYKIKVASLSDQLSSLQKLLFLQCFIILFGTMVASVLYDYMNWLPVGVTVVVISQLAWISSCVTAPIAYLFNPTIRRYMWEHFFGRVVNYKHNTVTAPILVTPNDTCIGNFGEERYLAFLCRAVADILMSIILSAIYLFNINLFDNQNVIIRNIEFLRGASHLSARFAIATIMIERIYATLSRGDYDRKRNSLPLAAIILFIFVTAFAIEKEKRSDGITILIDDYMNIFIGLPMILIYFILFKTNIMLKKASTANDKKSVVERFQIEENIILIKRTITLMSLCLGLHACTNILMIIVTYNFGYSETTIFFYHAVYGVRDFACFYGVYFFLKERCPVATLIKRIFKLLNCCHRRPAIIEPLKIIKPIHLIDRELRRNEAGIMQENVYDSWNLKKTQLN</sequence>